<dbReference type="InterPro" id="IPR051781">
    <property type="entry name" value="Metallo-dep_Hydrolase"/>
</dbReference>
<proteinExistence type="predicted"/>
<protein>
    <submittedName>
        <fullName evidence="2">Imidazolonepropionase</fullName>
    </submittedName>
</protein>
<dbReference type="SUPFAM" id="SSF51338">
    <property type="entry name" value="Composite domain of metallo-dependent hydrolases"/>
    <property type="match status" value="1"/>
</dbReference>
<dbReference type="EMBL" id="FWZX01000020">
    <property type="protein sequence ID" value="SMF55150.1"/>
    <property type="molecule type" value="Genomic_DNA"/>
</dbReference>
<name>A0A1Y6CHA1_9PROT</name>
<dbReference type="PANTHER" id="PTHR43135">
    <property type="entry name" value="ALPHA-D-RIBOSE 1-METHYLPHOSPHONATE 5-TRIPHOSPHATE DIPHOSPHATASE"/>
    <property type="match status" value="1"/>
</dbReference>
<keyword evidence="3" id="KW-1185">Reference proteome</keyword>
<dbReference type="AlphaFoldDB" id="A0A1Y6CHA1"/>
<dbReference type="Pfam" id="PF01979">
    <property type="entry name" value="Amidohydro_1"/>
    <property type="match status" value="1"/>
</dbReference>
<dbReference type="RefSeq" id="WP_085124646.1">
    <property type="nucleotide sequence ID" value="NZ_FWZX01000020.1"/>
</dbReference>
<reference evidence="2 3" key="1">
    <citation type="submission" date="2017-04" db="EMBL/GenBank/DDBJ databases">
        <authorList>
            <person name="Afonso C.L."/>
            <person name="Miller P.J."/>
            <person name="Scott M.A."/>
            <person name="Spackman E."/>
            <person name="Goraichik I."/>
            <person name="Dimitrov K.M."/>
            <person name="Suarez D.L."/>
            <person name="Swayne D.E."/>
        </authorList>
    </citation>
    <scope>NUCLEOTIDE SEQUENCE [LARGE SCALE GENOMIC DNA]</scope>
    <source>
        <strain evidence="2 3">USBA 355</strain>
    </source>
</reference>
<sequence length="424" mass="45913">MTDVLFTGVRVIDGSGAEPFDGQVLVRGNRIRKVARAGEALAEAAGAEAVEGGGATLMPGLIEAHAHISFCNTPDLESLGDVPPEEHTLQSMKYAKVMLDQGFTALFSAAAAKARLDVVIRNAIDAGEIPGPRMRAASPELTPTSGLGDVRRWHMHRETFAIPCDGPDEFRKMARVMVREGVDTLKINPAGDEFIPFARAHETIMNEAEVAAVCEVGRSRGKNVAAHARSAESVKMCCRQGVRVVYHATLSDEEALDMLEARKDEVFVAPTAGMAYVTAIGEGRGYGIDENHPVARFFAAELEKGVENMKALKRRGVRVLPGGDYGFAWNPIGTNARDLEHFVKLMDWTPMEAIVAATKFGGELFGAEIGLVKDGWLADLLLVDGDPSKDVSILQDRDRLLAIMKDGQFHKRPAARRAQWAAAE</sequence>
<dbReference type="InterPro" id="IPR006680">
    <property type="entry name" value="Amidohydro-rel"/>
</dbReference>
<evidence type="ECO:0000259" key="1">
    <source>
        <dbReference type="Pfam" id="PF01979"/>
    </source>
</evidence>
<feature type="domain" description="Amidohydrolase-related" evidence="1">
    <location>
        <begin position="56"/>
        <end position="408"/>
    </location>
</feature>
<dbReference type="Gene3D" id="2.30.40.10">
    <property type="entry name" value="Urease, subunit C, domain 1"/>
    <property type="match status" value="1"/>
</dbReference>
<dbReference type="STRING" id="560819.SAMN05428998_12022"/>
<evidence type="ECO:0000313" key="3">
    <source>
        <dbReference type="Proteomes" id="UP000192917"/>
    </source>
</evidence>
<evidence type="ECO:0000313" key="2">
    <source>
        <dbReference type="EMBL" id="SMF55150.1"/>
    </source>
</evidence>
<dbReference type="Proteomes" id="UP000192917">
    <property type="component" value="Unassembled WGS sequence"/>
</dbReference>
<dbReference type="InterPro" id="IPR032466">
    <property type="entry name" value="Metal_Hydrolase"/>
</dbReference>
<dbReference type="Gene3D" id="3.20.20.140">
    <property type="entry name" value="Metal-dependent hydrolases"/>
    <property type="match status" value="1"/>
</dbReference>
<dbReference type="GO" id="GO:0016810">
    <property type="term" value="F:hydrolase activity, acting on carbon-nitrogen (but not peptide) bonds"/>
    <property type="evidence" value="ECO:0007669"/>
    <property type="project" value="InterPro"/>
</dbReference>
<dbReference type="InterPro" id="IPR057744">
    <property type="entry name" value="OTAase-like"/>
</dbReference>
<dbReference type="PANTHER" id="PTHR43135:SF3">
    <property type="entry name" value="ALPHA-D-RIBOSE 1-METHYLPHOSPHONATE 5-TRIPHOSPHATE DIPHOSPHATASE"/>
    <property type="match status" value="1"/>
</dbReference>
<gene>
    <name evidence="2" type="ORF">SAMN05428998_12022</name>
</gene>
<dbReference type="InterPro" id="IPR011059">
    <property type="entry name" value="Metal-dep_hydrolase_composite"/>
</dbReference>
<dbReference type="SUPFAM" id="SSF51556">
    <property type="entry name" value="Metallo-dependent hydrolases"/>
    <property type="match status" value="1"/>
</dbReference>
<dbReference type="CDD" id="cd01299">
    <property type="entry name" value="Met_dep_hydrolase_A"/>
    <property type="match status" value="1"/>
</dbReference>
<accession>A0A1Y6CHA1</accession>
<organism evidence="2 3">
    <name type="scientific">Tistlia consotensis USBA 355</name>
    <dbReference type="NCBI Taxonomy" id="560819"/>
    <lineage>
        <taxon>Bacteria</taxon>
        <taxon>Pseudomonadati</taxon>
        <taxon>Pseudomonadota</taxon>
        <taxon>Alphaproteobacteria</taxon>
        <taxon>Rhodospirillales</taxon>
        <taxon>Rhodovibrionaceae</taxon>
        <taxon>Tistlia</taxon>
    </lineage>
</organism>